<proteinExistence type="predicted"/>
<dbReference type="AlphaFoldDB" id="A0A7X5J9I7"/>
<dbReference type="RefSeq" id="WP_161708387.1">
    <property type="nucleotide sequence ID" value="NZ_JAABLQ010000001.1"/>
</dbReference>
<protein>
    <recommendedName>
        <fullName evidence="3">Antibiotic ABC transporter</fullName>
    </recommendedName>
</protein>
<keyword evidence="2" id="KW-1185">Reference proteome</keyword>
<dbReference type="EMBL" id="JAABLQ010000001">
    <property type="protein sequence ID" value="NBN78345.1"/>
    <property type="molecule type" value="Genomic_DNA"/>
</dbReference>
<evidence type="ECO:0000313" key="1">
    <source>
        <dbReference type="EMBL" id="NBN78345.1"/>
    </source>
</evidence>
<organism evidence="1 2">
    <name type="scientific">Pannonibacter tanglangensis</name>
    <dbReference type="NCBI Taxonomy" id="2750084"/>
    <lineage>
        <taxon>Bacteria</taxon>
        <taxon>Pseudomonadati</taxon>
        <taxon>Pseudomonadota</taxon>
        <taxon>Alphaproteobacteria</taxon>
        <taxon>Hyphomicrobiales</taxon>
        <taxon>Stappiaceae</taxon>
        <taxon>Pannonibacter</taxon>
    </lineage>
</organism>
<sequence length="113" mass="12193">MSRSKQFTHDLASLWFQAPLVIALRTQAMMLAAATGSTRENAEMGRMIGEKAAAMVEGTLAAQQAMALQATRAMTQVALGRKPAALTPEPIAHAAMKPFAKRVRANTRRLTKT</sequence>
<name>A0A7X5J9I7_9HYPH</name>
<comment type="caution">
    <text evidence="1">The sequence shown here is derived from an EMBL/GenBank/DDBJ whole genome shotgun (WGS) entry which is preliminary data.</text>
</comment>
<gene>
    <name evidence="1" type="ORF">GWI72_08710</name>
</gene>
<accession>A0A7X5J9I7</accession>
<dbReference type="Proteomes" id="UP000586722">
    <property type="component" value="Unassembled WGS sequence"/>
</dbReference>
<reference evidence="2" key="1">
    <citation type="submission" date="2020-01" db="EMBL/GenBank/DDBJ databases">
        <authorList>
            <person name="Fang Y."/>
            <person name="Sun R."/>
            <person name="Nie L."/>
            <person name="He J."/>
            <person name="Hao L."/>
            <person name="Wang L."/>
            <person name="Su S."/>
            <person name="Lv E."/>
            <person name="Zhang Z."/>
            <person name="Xie R."/>
            <person name="Liu H."/>
        </authorList>
    </citation>
    <scope>NUCLEOTIDE SEQUENCE [LARGE SCALE GENOMIC DNA]</scope>
    <source>
        <strain evidence="2">XCT-53</strain>
    </source>
</reference>
<evidence type="ECO:0000313" key="2">
    <source>
        <dbReference type="Proteomes" id="UP000586722"/>
    </source>
</evidence>
<evidence type="ECO:0008006" key="3">
    <source>
        <dbReference type="Google" id="ProtNLM"/>
    </source>
</evidence>